<proteinExistence type="predicted"/>
<keyword evidence="1" id="KW-1185">Reference proteome</keyword>
<dbReference type="AlphaFoldDB" id="A0A3Q0JFE5"/>
<dbReference type="PaxDb" id="121845-A0A3Q0JFE5"/>
<dbReference type="Proteomes" id="UP000079169">
    <property type="component" value="Unplaced"/>
</dbReference>
<name>A0A3Q0JFE5_DIACI</name>
<protein>
    <submittedName>
        <fullName evidence="2">Uncharacterized protein LOC113471919</fullName>
    </submittedName>
</protein>
<dbReference type="RefSeq" id="XP_026687191.1">
    <property type="nucleotide sequence ID" value="XM_026831390.1"/>
</dbReference>
<dbReference type="KEGG" id="dci:113471919"/>
<sequence>MLHPNSSVERLYLPRKDGGRGLVNIKLMCMKLEINMEKRLRASQDKTMKKIIEVDKKFTPLNLTTETTPENVMGKEQLKEQWKSKALHGRYPKSLENEMVDREMSLEYMRKGYLFAETEGFLTAIQDRVIRTKNYEKHILKLDGVVDRCRKCKVHNETIEHVIGGCSALADNVYLGRHNQVAKIIHIDLEICRDDL</sequence>
<organism evidence="1 2">
    <name type="scientific">Diaphorina citri</name>
    <name type="common">Asian citrus psyllid</name>
    <dbReference type="NCBI Taxonomy" id="121845"/>
    <lineage>
        <taxon>Eukaryota</taxon>
        <taxon>Metazoa</taxon>
        <taxon>Ecdysozoa</taxon>
        <taxon>Arthropoda</taxon>
        <taxon>Hexapoda</taxon>
        <taxon>Insecta</taxon>
        <taxon>Pterygota</taxon>
        <taxon>Neoptera</taxon>
        <taxon>Paraneoptera</taxon>
        <taxon>Hemiptera</taxon>
        <taxon>Sternorrhyncha</taxon>
        <taxon>Psylloidea</taxon>
        <taxon>Psyllidae</taxon>
        <taxon>Diaphorininae</taxon>
        <taxon>Diaphorina</taxon>
    </lineage>
</organism>
<dbReference type="GeneID" id="113471919"/>
<gene>
    <name evidence="2" type="primary">LOC113471919</name>
</gene>
<accession>A0A3Q0JFE5</accession>
<dbReference type="PANTHER" id="PTHR35450">
    <property type="entry name" value="REVERSE TRANSCRIPTASE DOMAIN-CONTAINING PROTEIN"/>
    <property type="match status" value="1"/>
</dbReference>
<evidence type="ECO:0000313" key="2">
    <source>
        <dbReference type="RefSeq" id="XP_026687191.1"/>
    </source>
</evidence>
<dbReference type="PANTHER" id="PTHR35450:SF2">
    <property type="entry name" value="REVERSE TRANSCRIPTASE DOMAIN-CONTAINING PROTEIN"/>
    <property type="match status" value="1"/>
</dbReference>
<evidence type="ECO:0000313" key="1">
    <source>
        <dbReference type="Proteomes" id="UP000079169"/>
    </source>
</evidence>
<reference evidence="2" key="1">
    <citation type="submission" date="2025-08" db="UniProtKB">
        <authorList>
            <consortium name="RefSeq"/>
        </authorList>
    </citation>
    <scope>IDENTIFICATION</scope>
</reference>